<proteinExistence type="predicted"/>
<comment type="caution">
    <text evidence="1">The sequence shown here is derived from an EMBL/GenBank/DDBJ whole genome shotgun (WGS) entry which is preliminary data.</text>
</comment>
<sequence>MTDPFPPCQILAANLAPDASPTVFTWWLISLLECFDIDHTILTVPSTGIRINTRPPPKIHGPPSQKSLISATRQLQINIVRGRDFVGSEGNFSRRKALHYAPTFFFLSEQKTTTLHYRSIEFQRESPIDWVLSLKKVRDDGKYTSGRRW</sequence>
<accession>A0AAV4NMG7</accession>
<dbReference type="Proteomes" id="UP001054945">
    <property type="component" value="Unassembled WGS sequence"/>
</dbReference>
<reference evidence="1 2" key="1">
    <citation type="submission" date="2021-06" db="EMBL/GenBank/DDBJ databases">
        <title>Caerostris extrusa draft genome.</title>
        <authorList>
            <person name="Kono N."/>
            <person name="Arakawa K."/>
        </authorList>
    </citation>
    <scope>NUCLEOTIDE SEQUENCE [LARGE SCALE GENOMIC DNA]</scope>
</reference>
<dbReference type="AlphaFoldDB" id="A0AAV4NMG7"/>
<protein>
    <recommendedName>
        <fullName evidence="3">LAGLIDADG homing endonuclease</fullName>
    </recommendedName>
</protein>
<name>A0AAV4NMG7_CAEEX</name>
<evidence type="ECO:0008006" key="3">
    <source>
        <dbReference type="Google" id="ProtNLM"/>
    </source>
</evidence>
<dbReference type="EMBL" id="BPLR01003551">
    <property type="protein sequence ID" value="GIX85873.1"/>
    <property type="molecule type" value="Genomic_DNA"/>
</dbReference>
<gene>
    <name evidence="1" type="ORF">CEXT_284531</name>
</gene>
<evidence type="ECO:0000313" key="1">
    <source>
        <dbReference type="EMBL" id="GIX85873.1"/>
    </source>
</evidence>
<evidence type="ECO:0000313" key="2">
    <source>
        <dbReference type="Proteomes" id="UP001054945"/>
    </source>
</evidence>
<keyword evidence="2" id="KW-1185">Reference proteome</keyword>
<organism evidence="1 2">
    <name type="scientific">Caerostris extrusa</name>
    <name type="common">Bark spider</name>
    <name type="synonym">Caerostris bankana</name>
    <dbReference type="NCBI Taxonomy" id="172846"/>
    <lineage>
        <taxon>Eukaryota</taxon>
        <taxon>Metazoa</taxon>
        <taxon>Ecdysozoa</taxon>
        <taxon>Arthropoda</taxon>
        <taxon>Chelicerata</taxon>
        <taxon>Arachnida</taxon>
        <taxon>Araneae</taxon>
        <taxon>Araneomorphae</taxon>
        <taxon>Entelegynae</taxon>
        <taxon>Araneoidea</taxon>
        <taxon>Araneidae</taxon>
        <taxon>Caerostris</taxon>
    </lineage>
</organism>